<dbReference type="EMBL" id="RCHT01000001">
    <property type="protein sequence ID" value="RLL14445.1"/>
    <property type="molecule type" value="Genomic_DNA"/>
</dbReference>
<dbReference type="InterPro" id="IPR021745">
    <property type="entry name" value="CbiG_mid"/>
</dbReference>
<sequence length="344" mass="35077">MKLAIAAFTGRGAELANRLAGALADAGSPPPEVAVFGRAGDSGRSLRDWTERAFSHAGGIVFVGACGIAVRAIAPFVRDKLTDPAVVAVDERGKYAVALLSGHAGGANALAARVADAAGGTPVVSTATDLAGIFAVDVWAAERSLHLGERALAKEVSAALLAGETVGFACDFPVAGALPEGLADGPAALGICVTLDAAKEPFPRTLHAFPRVVTVGAGCRRGISAEMFEREILGALGDARIPLAAVRQLATIDRKAEEPCILAFCERYGLPLAAASAEALSALEGEFTPSEFVRGTVGVDNVCERAALYASREGRVIMKKHAAGGVTAAAAADRWTCGFGEETG</sequence>
<evidence type="ECO:0000259" key="1">
    <source>
        <dbReference type="Pfam" id="PF01890"/>
    </source>
</evidence>
<protein>
    <submittedName>
        <fullName evidence="4">Cobalamin biosynthesis protein CbiG</fullName>
    </submittedName>
</protein>
<evidence type="ECO:0000259" key="3">
    <source>
        <dbReference type="Pfam" id="PF11761"/>
    </source>
</evidence>
<evidence type="ECO:0000259" key="2">
    <source>
        <dbReference type="Pfam" id="PF11760"/>
    </source>
</evidence>
<dbReference type="RefSeq" id="WP_121585555.1">
    <property type="nucleotide sequence ID" value="NZ_RCHT01000001.1"/>
</dbReference>
<dbReference type="Pfam" id="PF11761">
    <property type="entry name" value="CbiG_mid"/>
    <property type="match status" value="1"/>
</dbReference>
<gene>
    <name evidence="4" type="ORF">D4A47_00205</name>
</gene>
<dbReference type="SUPFAM" id="SSF159664">
    <property type="entry name" value="CobE/GbiG C-terminal domain-like"/>
    <property type="match status" value="1"/>
</dbReference>
<dbReference type="PANTHER" id="PTHR37477:SF1">
    <property type="entry name" value="COBALT-PRECORRIN-5A HYDROLASE"/>
    <property type="match status" value="1"/>
</dbReference>
<dbReference type="Pfam" id="PF01890">
    <property type="entry name" value="CbiG_C"/>
    <property type="match status" value="1"/>
</dbReference>
<feature type="domain" description="Cobalamin synthesis G N-terminal" evidence="2">
    <location>
        <begin position="49"/>
        <end position="129"/>
    </location>
</feature>
<dbReference type="GO" id="GO:0009236">
    <property type="term" value="P:cobalamin biosynthetic process"/>
    <property type="evidence" value="ECO:0007669"/>
    <property type="project" value="InterPro"/>
</dbReference>
<dbReference type="SUPFAM" id="SSF159672">
    <property type="entry name" value="CbiG N-terminal domain-like"/>
    <property type="match status" value="1"/>
</dbReference>
<dbReference type="Proteomes" id="UP000276301">
    <property type="component" value="Unassembled WGS sequence"/>
</dbReference>
<dbReference type="InterPro" id="IPR002750">
    <property type="entry name" value="CobE/GbiG_C"/>
</dbReference>
<keyword evidence="5" id="KW-1185">Reference proteome</keyword>
<feature type="domain" description="CobE/GbiG C-terminal" evidence="1">
    <location>
        <begin position="214"/>
        <end position="331"/>
    </location>
</feature>
<proteinExistence type="predicted"/>
<name>A0A498CQA8_9FIRM</name>
<evidence type="ECO:0000313" key="5">
    <source>
        <dbReference type="Proteomes" id="UP000276301"/>
    </source>
</evidence>
<dbReference type="Pfam" id="PF11760">
    <property type="entry name" value="CbiG_N"/>
    <property type="match status" value="1"/>
</dbReference>
<dbReference type="Gene3D" id="3.30.420.180">
    <property type="entry name" value="CobE/GbiG C-terminal domain"/>
    <property type="match status" value="1"/>
</dbReference>
<evidence type="ECO:0000313" key="4">
    <source>
        <dbReference type="EMBL" id="RLL14445.1"/>
    </source>
</evidence>
<dbReference type="AlphaFoldDB" id="A0A498CQA8"/>
<reference evidence="4 5" key="1">
    <citation type="submission" date="2018-10" db="EMBL/GenBank/DDBJ databases">
        <title>Anaerotruncus faecis sp. nov., isolated from human feces.</title>
        <authorList>
            <person name="Wang Y.-J."/>
        </authorList>
    </citation>
    <scope>NUCLEOTIDE SEQUENCE [LARGE SCALE GENOMIC DNA]</scope>
    <source>
        <strain evidence="4 5">22A2-44</strain>
    </source>
</reference>
<dbReference type="InterPro" id="IPR052553">
    <property type="entry name" value="CbiG_hydrolase"/>
</dbReference>
<comment type="caution">
    <text evidence="4">The sequence shown here is derived from an EMBL/GenBank/DDBJ whole genome shotgun (WGS) entry which is preliminary data.</text>
</comment>
<organism evidence="4 5">
    <name type="scientific">Anaerotruncus massiliensis</name>
    <name type="common">ex Liu et al. 2021</name>
    <dbReference type="NCBI Taxonomy" id="2321404"/>
    <lineage>
        <taxon>Bacteria</taxon>
        <taxon>Bacillati</taxon>
        <taxon>Bacillota</taxon>
        <taxon>Clostridia</taxon>
        <taxon>Eubacteriales</taxon>
        <taxon>Oscillospiraceae</taxon>
        <taxon>Anaerotruncus</taxon>
    </lineage>
</organism>
<dbReference type="PANTHER" id="PTHR37477">
    <property type="entry name" value="COBALT-PRECORRIN-5A HYDROLASE"/>
    <property type="match status" value="1"/>
</dbReference>
<accession>A0A498CQA8</accession>
<dbReference type="InterPro" id="IPR036518">
    <property type="entry name" value="CobE/GbiG_C_sf"/>
</dbReference>
<dbReference type="InterPro" id="IPR021744">
    <property type="entry name" value="CbiG_N"/>
</dbReference>
<dbReference type="Gene3D" id="3.40.50.11220">
    <property type="match status" value="1"/>
</dbReference>
<feature type="domain" description="Cobalamin biosynthesis central region" evidence="3">
    <location>
        <begin position="134"/>
        <end position="210"/>
    </location>
</feature>
<dbReference type="InterPro" id="IPR038029">
    <property type="entry name" value="GbiG_N_sf"/>
</dbReference>